<evidence type="ECO:0000313" key="1">
    <source>
        <dbReference type="EMBL" id="EMS56787.1"/>
    </source>
</evidence>
<sequence>MARQCPLQVWGVDSIEVQEMMVFGDSTMKGHVASYTFLSIQDTIPILPSLLKQCGPKKINNHLIVSTHPCTMFLSLCQFPPIAAFIGLEIRKRDVLIVPILAF</sequence>
<name>M7Z9R4_TRIUA</name>
<dbReference type="AlphaFoldDB" id="M7Z9R4"/>
<organism evidence="1">
    <name type="scientific">Triticum urartu</name>
    <name type="common">Red wild einkorn</name>
    <name type="synonym">Crithodium urartu</name>
    <dbReference type="NCBI Taxonomy" id="4572"/>
    <lineage>
        <taxon>Eukaryota</taxon>
        <taxon>Viridiplantae</taxon>
        <taxon>Streptophyta</taxon>
        <taxon>Embryophyta</taxon>
        <taxon>Tracheophyta</taxon>
        <taxon>Spermatophyta</taxon>
        <taxon>Magnoliopsida</taxon>
        <taxon>Liliopsida</taxon>
        <taxon>Poales</taxon>
        <taxon>Poaceae</taxon>
        <taxon>BOP clade</taxon>
        <taxon>Pooideae</taxon>
        <taxon>Triticodae</taxon>
        <taxon>Triticeae</taxon>
        <taxon>Triticinae</taxon>
        <taxon>Triticum</taxon>
    </lineage>
</organism>
<reference evidence="1" key="1">
    <citation type="journal article" date="2013" name="Nature">
        <title>Draft genome of the wheat A-genome progenitor Triticum urartu.</title>
        <authorList>
            <person name="Ling H.Q."/>
            <person name="Zhao S."/>
            <person name="Liu D."/>
            <person name="Wang J."/>
            <person name="Sun H."/>
            <person name="Zhang C."/>
            <person name="Fan H."/>
            <person name="Li D."/>
            <person name="Dong L."/>
            <person name="Tao Y."/>
            <person name="Gao C."/>
            <person name="Wu H."/>
            <person name="Li Y."/>
            <person name="Cui Y."/>
            <person name="Guo X."/>
            <person name="Zheng S."/>
            <person name="Wang B."/>
            <person name="Yu K."/>
            <person name="Liang Q."/>
            <person name="Yang W."/>
            <person name="Lou X."/>
            <person name="Chen J."/>
            <person name="Feng M."/>
            <person name="Jian J."/>
            <person name="Zhang X."/>
            <person name="Luo G."/>
            <person name="Jiang Y."/>
            <person name="Liu J."/>
            <person name="Wang Z."/>
            <person name="Sha Y."/>
            <person name="Zhang B."/>
            <person name="Wu H."/>
            <person name="Tang D."/>
            <person name="Shen Q."/>
            <person name="Xue P."/>
            <person name="Zou S."/>
            <person name="Wang X."/>
            <person name="Liu X."/>
            <person name="Wang F."/>
            <person name="Yang Y."/>
            <person name="An X."/>
            <person name="Dong Z."/>
            <person name="Zhang K."/>
            <person name="Zhang X."/>
            <person name="Luo M.C."/>
            <person name="Dvorak J."/>
            <person name="Tong Y."/>
            <person name="Wang J."/>
            <person name="Yang H."/>
            <person name="Li Z."/>
            <person name="Wang D."/>
            <person name="Zhang A."/>
            <person name="Wang J."/>
        </authorList>
    </citation>
    <scope>NUCLEOTIDE SEQUENCE</scope>
</reference>
<gene>
    <name evidence="1" type="ORF">TRIUR3_35281</name>
</gene>
<protein>
    <submittedName>
        <fullName evidence="1">Uncharacterized protein</fullName>
    </submittedName>
</protein>
<proteinExistence type="predicted"/>
<accession>M7Z9R4</accession>
<dbReference type="EMBL" id="KD153867">
    <property type="protein sequence ID" value="EMS56787.1"/>
    <property type="molecule type" value="Genomic_DNA"/>
</dbReference>